<evidence type="ECO:0000313" key="2">
    <source>
        <dbReference type="EMBL" id="PWN88311.1"/>
    </source>
</evidence>
<dbReference type="InParanoid" id="A0A316YGQ4"/>
<dbReference type="EMBL" id="KZ819638">
    <property type="protein sequence ID" value="PWN88311.1"/>
    <property type="molecule type" value="Genomic_DNA"/>
</dbReference>
<evidence type="ECO:0000256" key="1">
    <source>
        <dbReference type="SAM" id="SignalP"/>
    </source>
</evidence>
<dbReference type="Proteomes" id="UP000245768">
    <property type="component" value="Unassembled WGS sequence"/>
</dbReference>
<gene>
    <name evidence="2" type="ORF">FA10DRAFT_261706</name>
</gene>
<keyword evidence="1" id="KW-0732">Signal</keyword>
<feature type="chain" id="PRO_5016336465" evidence="1">
    <location>
        <begin position="19"/>
        <end position="105"/>
    </location>
</feature>
<organism evidence="2 3">
    <name type="scientific">Acaromyces ingoldii</name>
    <dbReference type="NCBI Taxonomy" id="215250"/>
    <lineage>
        <taxon>Eukaryota</taxon>
        <taxon>Fungi</taxon>
        <taxon>Dikarya</taxon>
        <taxon>Basidiomycota</taxon>
        <taxon>Ustilaginomycotina</taxon>
        <taxon>Exobasidiomycetes</taxon>
        <taxon>Exobasidiales</taxon>
        <taxon>Cryptobasidiaceae</taxon>
        <taxon>Acaromyces</taxon>
    </lineage>
</organism>
<protein>
    <submittedName>
        <fullName evidence="2">Uncharacterized protein</fullName>
    </submittedName>
</protein>
<keyword evidence="3" id="KW-1185">Reference proteome</keyword>
<name>A0A316YGQ4_9BASI</name>
<dbReference type="AlphaFoldDB" id="A0A316YGQ4"/>
<proteinExistence type="predicted"/>
<reference evidence="2 3" key="1">
    <citation type="journal article" date="2018" name="Mol. Biol. Evol.">
        <title>Broad Genomic Sampling Reveals a Smut Pathogenic Ancestry of the Fungal Clade Ustilaginomycotina.</title>
        <authorList>
            <person name="Kijpornyongpan T."/>
            <person name="Mondo S.J."/>
            <person name="Barry K."/>
            <person name="Sandor L."/>
            <person name="Lee J."/>
            <person name="Lipzen A."/>
            <person name="Pangilinan J."/>
            <person name="LaButti K."/>
            <person name="Hainaut M."/>
            <person name="Henrissat B."/>
            <person name="Grigoriev I.V."/>
            <person name="Spatafora J.W."/>
            <person name="Aime M.C."/>
        </authorList>
    </citation>
    <scope>NUCLEOTIDE SEQUENCE [LARGE SCALE GENOMIC DNA]</scope>
    <source>
        <strain evidence="2 3">MCA 4198</strain>
    </source>
</reference>
<dbReference type="GeneID" id="37041996"/>
<sequence>MFKIFILLALASAGLVAAAENAPMAQLYRCRGGSVTNINLAYSCPTSKHEDPWETCCFTGTDTAPFAFGKACTRVYDQHCKGDWKPCPIQYKLYSTGALEEPKLL</sequence>
<accession>A0A316YGQ4</accession>
<feature type="signal peptide" evidence="1">
    <location>
        <begin position="1"/>
        <end position="18"/>
    </location>
</feature>
<evidence type="ECO:0000313" key="3">
    <source>
        <dbReference type="Proteomes" id="UP000245768"/>
    </source>
</evidence>
<dbReference type="RefSeq" id="XP_025375509.1">
    <property type="nucleotide sequence ID" value="XM_025520080.1"/>
</dbReference>